<accession>A0A9Q1KN16</accession>
<protein>
    <recommendedName>
        <fullName evidence="3">Aminotransferase-like plant mobile domain-containing protein</fullName>
    </recommendedName>
</protein>
<gene>
    <name evidence="1" type="ORF">Cgig2_027890</name>
</gene>
<dbReference type="Proteomes" id="UP001153076">
    <property type="component" value="Unassembled WGS sequence"/>
</dbReference>
<sequence length="201" mass="22626">MAEQTDVMPLDVIPTNCNSKPGNEVNNKATRQRGVTITYKRKVTMALGGFLNLVERLDYEQWSAIMDTEFGGILAVRTRLVPERLARRCPCHIRLIDGPTEISEGGGPPVGSMDDVIIERGGHGHEFIIDFIIYAISTCIVANANGTCHFRMLKYLCSVNEIRNYNWCAYVNKCLNNALIEWKRDKSKFFTGPLLSLMNKP</sequence>
<dbReference type="PANTHER" id="PTHR34835">
    <property type="entry name" value="OS07G0283600 PROTEIN-RELATED"/>
    <property type="match status" value="1"/>
</dbReference>
<organism evidence="1 2">
    <name type="scientific">Carnegiea gigantea</name>
    <dbReference type="NCBI Taxonomy" id="171969"/>
    <lineage>
        <taxon>Eukaryota</taxon>
        <taxon>Viridiplantae</taxon>
        <taxon>Streptophyta</taxon>
        <taxon>Embryophyta</taxon>
        <taxon>Tracheophyta</taxon>
        <taxon>Spermatophyta</taxon>
        <taxon>Magnoliopsida</taxon>
        <taxon>eudicotyledons</taxon>
        <taxon>Gunneridae</taxon>
        <taxon>Pentapetalae</taxon>
        <taxon>Caryophyllales</taxon>
        <taxon>Cactineae</taxon>
        <taxon>Cactaceae</taxon>
        <taxon>Cactoideae</taxon>
        <taxon>Echinocereeae</taxon>
        <taxon>Carnegiea</taxon>
    </lineage>
</organism>
<proteinExistence type="predicted"/>
<dbReference type="PANTHER" id="PTHR34835:SF90">
    <property type="entry name" value="AMINOTRANSFERASE-LIKE PLANT MOBILE DOMAIN-CONTAINING PROTEIN"/>
    <property type="match status" value="1"/>
</dbReference>
<name>A0A9Q1KN16_9CARY</name>
<keyword evidence="2" id="KW-1185">Reference proteome</keyword>
<evidence type="ECO:0000313" key="2">
    <source>
        <dbReference type="Proteomes" id="UP001153076"/>
    </source>
</evidence>
<comment type="caution">
    <text evidence="1">The sequence shown here is derived from an EMBL/GenBank/DDBJ whole genome shotgun (WGS) entry which is preliminary data.</text>
</comment>
<dbReference type="EMBL" id="JAKOGI010000070">
    <property type="protein sequence ID" value="KAJ8445809.1"/>
    <property type="molecule type" value="Genomic_DNA"/>
</dbReference>
<evidence type="ECO:0000313" key="1">
    <source>
        <dbReference type="EMBL" id="KAJ8445809.1"/>
    </source>
</evidence>
<evidence type="ECO:0008006" key="3">
    <source>
        <dbReference type="Google" id="ProtNLM"/>
    </source>
</evidence>
<dbReference type="OrthoDB" id="1001981at2759"/>
<reference evidence="1" key="1">
    <citation type="submission" date="2022-04" db="EMBL/GenBank/DDBJ databases">
        <title>Carnegiea gigantea Genome sequencing and assembly v2.</title>
        <authorList>
            <person name="Copetti D."/>
            <person name="Sanderson M.J."/>
            <person name="Burquez A."/>
            <person name="Wojciechowski M.F."/>
        </authorList>
    </citation>
    <scope>NUCLEOTIDE SEQUENCE</scope>
    <source>
        <strain evidence="1">SGP5-SGP5p</strain>
        <tissue evidence="1">Aerial part</tissue>
    </source>
</reference>
<dbReference type="AlphaFoldDB" id="A0A9Q1KN16"/>